<dbReference type="AlphaFoldDB" id="C7J4I3"/>
<reference evidence="3 4" key="1">
    <citation type="journal article" date="2005" name="Nature">
        <title>The map-based sequence of the rice genome.</title>
        <authorList>
            <consortium name="International rice genome sequencing project (IRGSP)"/>
            <person name="Matsumoto T."/>
            <person name="Wu J."/>
            <person name="Kanamori H."/>
            <person name="Katayose Y."/>
            <person name="Fujisawa M."/>
            <person name="Namiki N."/>
            <person name="Mizuno H."/>
            <person name="Yamamoto K."/>
            <person name="Antonio B.A."/>
            <person name="Baba T."/>
            <person name="Sakata K."/>
            <person name="Nagamura Y."/>
            <person name="Aoki H."/>
            <person name="Arikawa K."/>
            <person name="Arita K."/>
            <person name="Bito T."/>
            <person name="Chiden Y."/>
            <person name="Fujitsuka N."/>
            <person name="Fukunaka R."/>
            <person name="Hamada M."/>
            <person name="Harada C."/>
            <person name="Hayashi A."/>
            <person name="Hijishita S."/>
            <person name="Honda M."/>
            <person name="Hosokawa S."/>
            <person name="Ichikawa Y."/>
            <person name="Idonuma A."/>
            <person name="Iijima M."/>
            <person name="Ikeda M."/>
            <person name="Ikeno M."/>
            <person name="Ito K."/>
            <person name="Ito S."/>
            <person name="Ito T."/>
            <person name="Ito Y."/>
            <person name="Ito Y."/>
            <person name="Iwabuchi A."/>
            <person name="Kamiya K."/>
            <person name="Karasawa W."/>
            <person name="Kurita K."/>
            <person name="Katagiri S."/>
            <person name="Kikuta A."/>
            <person name="Kobayashi H."/>
            <person name="Kobayashi N."/>
            <person name="Machita K."/>
            <person name="Maehara T."/>
            <person name="Masukawa M."/>
            <person name="Mizubayashi T."/>
            <person name="Mukai Y."/>
            <person name="Nagasaki H."/>
            <person name="Nagata Y."/>
            <person name="Naito S."/>
            <person name="Nakashima M."/>
            <person name="Nakama Y."/>
            <person name="Nakamichi Y."/>
            <person name="Nakamura M."/>
            <person name="Meguro A."/>
            <person name="Negishi M."/>
            <person name="Ohta I."/>
            <person name="Ohta T."/>
            <person name="Okamoto M."/>
            <person name="Ono N."/>
            <person name="Saji S."/>
            <person name="Sakaguchi M."/>
            <person name="Sakai K."/>
            <person name="Shibata M."/>
            <person name="Shimokawa T."/>
            <person name="Song J."/>
            <person name="Takazaki Y."/>
            <person name="Terasawa K."/>
            <person name="Tsugane M."/>
            <person name="Tsuji K."/>
            <person name="Ueda S."/>
            <person name="Waki K."/>
            <person name="Yamagata H."/>
            <person name="Yamamoto M."/>
            <person name="Yamamoto S."/>
            <person name="Yamane H."/>
            <person name="Yoshiki S."/>
            <person name="Yoshihara R."/>
            <person name="Yukawa K."/>
            <person name="Zhong H."/>
            <person name="Yano M."/>
            <person name="Yuan Q."/>
            <person name="Ouyang S."/>
            <person name="Liu J."/>
            <person name="Jones K.M."/>
            <person name="Gansberger K."/>
            <person name="Moffat K."/>
            <person name="Hill J."/>
            <person name="Bera J."/>
            <person name="Fadrosh D."/>
            <person name="Jin S."/>
            <person name="Johri S."/>
            <person name="Kim M."/>
            <person name="Overton L."/>
            <person name="Reardon M."/>
            <person name="Tsitrin T."/>
            <person name="Vuong H."/>
            <person name="Weaver B."/>
            <person name="Ciecko A."/>
            <person name="Tallon L."/>
            <person name="Jackson J."/>
            <person name="Pai G."/>
            <person name="Aken S.V."/>
            <person name="Utterback T."/>
            <person name="Reidmuller S."/>
            <person name="Feldblyum T."/>
            <person name="Hsiao J."/>
            <person name="Zismann V."/>
            <person name="Iobst S."/>
            <person name="de Vazeille A.R."/>
            <person name="Buell C.R."/>
            <person name="Ying K."/>
            <person name="Li Y."/>
            <person name="Lu T."/>
            <person name="Huang Y."/>
            <person name="Zhao Q."/>
            <person name="Feng Q."/>
            <person name="Zhang L."/>
            <person name="Zhu J."/>
            <person name="Weng Q."/>
            <person name="Mu J."/>
            <person name="Lu Y."/>
            <person name="Fan D."/>
            <person name="Liu Y."/>
            <person name="Guan J."/>
            <person name="Zhang Y."/>
            <person name="Yu S."/>
            <person name="Liu X."/>
            <person name="Zhang Y."/>
            <person name="Hong G."/>
            <person name="Han B."/>
            <person name="Choisne N."/>
            <person name="Demange N."/>
            <person name="Orjeda G."/>
            <person name="Samain S."/>
            <person name="Cattolico L."/>
            <person name="Pelletier E."/>
            <person name="Couloux A."/>
            <person name="Segurens B."/>
            <person name="Wincker P."/>
            <person name="D'Hont A."/>
            <person name="Scarpelli C."/>
            <person name="Weissenbach J."/>
            <person name="Salanoubat M."/>
            <person name="Quetier F."/>
            <person name="Yu Y."/>
            <person name="Kim H.R."/>
            <person name="Rambo T."/>
            <person name="Currie J."/>
            <person name="Collura K."/>
            <person name="Luo M."/>
            <person name="Yang T."/>
            <person name="Ammiraju J.S.S."/>
            <person name="Engler F."/>
            <person name="Soderlund C."/>
            <person name="Wing R.A."/>
            <person name="Palmer L.E."/>
            <person name="de la Bastide M."/>
            <person name="Spiegel L."/>
            <person name="Nascimento L."/>
            <person name="Zutavern T."/>
            <person name="O'Shaughnessy A."/>
            <person name="Dike S."/>
            <person name="Dedhia N."/>
            <person name="Preston R."/>
            <person name="Balija V."/>
            <person name="McCombie W.R."/>
            <person name="Chow T."/>
            <person name="Chen H."/>
            <person name="Chung M."/>
            <person name="Chen C."/>
            <person name="Shaw J."/>
            <person name="Wu H."/>
            <person name="Hsiao K."/>
            <person name="Chao Y."/>
            <person name="Chu M."/>
            <person name="Cheng C."/>
            <person name="Hour A."/>
            <person name="Lee P."/>
            <person name="Lin S."/>
            <person name="Lin Y."/>
            <person name="Liou J."/>
            <person name="Liu S."/>
            <person name="Hsing Y."/>
            <person name="Raghuvanshi S."/>
            <person name="Mohanty A."/>
            <person name="Bharti A.K."/>
            <person name="Gaur A."/>
            <person name="Gupta V."/>
            <person name="Kumar D."/>
            <person name="Ravi V."/>
            <person name="Vij S."/>
            <person name="Kapur A."/>
            <person name="Khurana P."/>
            <person name="Khurana P."/>
            <person name="Khurana J.P."/>
            <person name="Tyagi A.K."/>
            <person name="Gaikwad K."/>
            <person name="Singh A."/>
            <person name="Dalal V."/>
            <person name="Srivastava S."/>
            <person name="Dixit A."/>
            <person name="Pal A.K."/>
            <person name="Ghazi I.A."/>
            <person name="Yadav M."/>
            <person name="Pandit A."/>
            <person name="Bhargava A."/>
            <person name="Sureshbabu K."/>
            <person name="Batra K."/>
            <person name="Sharma T.R."/>
            <person name="Mohapatra T."/>
            <person name="Singh N.K."/>
            <person name="Messing J."/>
            <person name="Nelson A.B."/>
            <person name="Fuks G."/>
            <person name="Kavchok S."/>
            <person name="Keizer G."/>
            <person name="Linton E."/>
            <person name="Llaca V."/>
            <person name="Song R."/>
            <person name="Tanyolac B."/>
            <person name="Young S."/>
            <person name="Ho-Il K."/>
            <person name="Hahn J.H."/>
            <person name="Sangsakoo G."/>
            <person name="Vanavichit A."/>
            <person name="de Mattos Luiz.A.T."/>
            <person name="Zimmer P.D."/>
            <person name="Malone G."/>
            <person name="Dellagostin O."/>
            <person name="de Oliveira A.C."/>
            <person name="Bevan M."/>
            <person name="Bancroft I."/>
            <person name="Minx P."/>
            <person name="Cordum H."/>
            <person name="Wilson R."/>
            <person name="Cheng Z."/>
            <person name="Jin W."/>
            <person name="Jiang J."/>
            <person name="Leong S.A."/>
            <person name="Iwama H."/>
            <person name="Gojobori T."/>
            <person name="Itoh T."/>
            <person name="Niimura Y."/>
            <person name="Fujii Y."/>
            <person name="Habara T."/>
            <person name="Sakai H."/>
            <person name="Sato Y."/>
            <person name="Wilson G."/>
            <person name="Kumar K."/>
            <person name="McCouch S."/>
            <person name="Juretic N."/>
            <person name="Hoen D."/>
            <person name="Wright S."/>
            <person name="Bruskiewich R."/>
            <person name="Bureau T."/>
            <person name="Miyao A."/>
            <person name="Hirochika H."/>
            <person name="Nishikawa T."/>
            <person name="Kadowaki K."/>
            <person name="Sugiura M."/>
            <person name="Burr B."/>
            <person name="Sasaki T."/>
        </authorList>
    </citation>
    <scope>NUCLEOTIDE SEQUENCE [LARGE SCALE GENOMIC DNA]</scope>
    <source>
        <strain evidence="4">cv. Nipponbare</strain>
    </source>
</reference>
<accession>C7J4I3</accession>
<evidence type="ECO:0000256" key="1">
    <source>
        <dbReference type="SAM" id="MobiDB-lite"/>
    </source>
</evidence>
<evidence type="ECO:0000313" key="3">
    <source>
        <dbReference type="EMBL" id="BAH93965.1"/>
    </source>
</evidence>
<dbReference type="KEGG" id="dosa:Os07g0539200"/>
<dbReference type="EMBL" id="AP008213">
    <property type="protein sequence ID" value="BAH93965.1"/>
    <property type="molecule type" value="Genomic_DNA"/>
</dbReference>
<proteinExistence type="predicted"/>
<protein>
    <submittedName>
        <fullName evidence="3">Os07g0539200 protein</fullName>
    </submittedName>
</protein>
<feature type="region of interest" description="Disordered" evidence="1">
    <location>
        <begin position="151"/>
        <end position="170"/>
    </location>
</feature>
<gene>
    <name evidence="3" type="ordered locus">Os07g0539200</name>
</gene>
<organism evidence="3 4">
    <name type="scientific">Oryza sativa subsp. japonica</name>
    <name type="common">Rice</name>
    <dbReference type="NCBI Taxonomy" id="39947"/>
    <lineage>
        <taxon>Eukaryota</taxon>
        <taxon>Viridiplantae</taxon>
        <taxon>Streptophyta</taxon>
        <taxon>Embryophyta</taxon>
        <taxon>Tracheophyta</taxon>
        <taxon>Spermatophyta</taxon>
        <taxon>Magnoliopsida</taxon>
        <taxon>Liliopsida</taxon>
        <taxon>Poales</taxon>
        <taxon>Poaceae</taxon>
        <taxon>BOP clade</taxon>
        <taxon>Oryzoideae</taxon>
        <taxon>Oryzeae</taxon>
        <taxon>Oryzinae</taxon>
        <taxon>Oryza</taxon>
        <taxon>Oryza sativa</taxon>
    </lineage>
</organism>
<evidence type="ECO:0000313" key="4">
    <source>
        <dbReference type="Proteomes" id="UP000000763"/>
    </source>
</evidence>
<reference evidence="4" key="2">
    <citation type="journal article" date="2008" name="Nucleic Acids Res.">
        <title>The rice annotation project database (RAP-DB): 2008 update.</title>
        <authorList>
            <consortium name="The rice annotation project (RAP)"/>
        </authorList>
    </citation>
    <scope>GENOME REANNOTATION</scope>
    <source>
        <strain evidence="4">cv. Nipponbare</strain>
    </source>
</reference>
<sequence>MDCARKALDRLQFLGAAKSFFNETIWKCWAPPKCKFFAWLVMQNQVWTADRLQKRGWRNQQYCPLCHTTLETAVHLLAHCRFSQRIWLDIQRWTGLNLNIHNWDRCASVEDWWYLLMHSRQNPTKAVKTLIILISWELWCTNLLTQWQPANGGGQQNKRRSGYVGPCRGI</sequence>
<name>C7J4I3_ORYSJ</name>
<dbReference type="Proteomes" id="UP000000763">
    <property type="component" value="Chromosome 7"/>
</dbReference>
<dbReference type="Pfam" id="PF13966">
    <property type="entry name" value="zf-RVT"/>
    <property type="match status" value="1"/>
</dbReference>
<feature type="domain" description="Reverse transcriptase zinc-binding" evidence="2">
    <location>
        <begin position="17"/>
        <end position="87"/>
    </location>
</feature>
<evidence type="ECO:0000259" key="2">
    <source>
        <dbReference type="Pfam" id="PF13966"/>
    </source>
</evidence>
<dbReference type="InterPro" id="IPR026960">
    <property type="entry name" value="RVT-Znf"/>
</dbReference>